<evidence type="ECO:0008006" key="7">
    <source>
        <dbReference type="Google" id="ProtNLM"/>
    </source>
</evidence>
<name>A0A7S1I8J3_9EUGL</name>
<proteinExistence type="predicted"/>
<protein>
    <recommendedName>
        <fullName evidence="7">Group 1 truncated hemoglobin</fullName>
    </recommendedName>
</protein>
<keyword evidence="2" id="KW-0349">Heme</keyword>
<evidence type="ECO:0000256" key="5">
    <source>
        <dbReference type="SAM" id="MobiDB-lite"/>
    </source>
</evidence>
<dbReference type="InterPro" id="IPR001486">
    <property type="entry name" value="Hemoglobin_trunc"/>
</dbReference>
<reference evidence="6" key="1">
    <citation type="submission" date="2021-01" db="EMBL/GenBank/DDBJ databases">
        <authorList>
            <person name="Corre E."/>
            <person name="Pelletier E."/>
            <person name="Niang G."/>
            <person name="Scheremetjew M."/>
            <person name="Finn R."/>
            <person name="Kale V."/>
            <person name="Holt S."/>
            <person name="Cochrane G."/>
            <person name="Meng A."/>
            <person name="Brown T."/>
            <person name="Cohen L."/>
        </authorList>
    </citation>
    <scope>NUCLEOTIDE SEQUENCE</scope>
    <source>
        <strain evidence="6">NIES-381</strain>
    </source>
</reference>
<dbReference type="CDD" id="cd00454">
    <property type="entry name" value="TrHb1_N"/>
    <property type="match status" value="1"/>
</dbReference>
<evidence type="ECO:0000256" key="3">
    <source>
        <dbReference type="ARBA" id="ARBA00022723"/>
    </source>
</evidence>
<feature type="region of interest" description="Disordered" evidence="5">
    <location>
        <begin position="91"/>
        <end position="113"/>
    </location>
</feature>
<dbReference type="InterPro" id="IPR009050">
    <property type="entry name" value="Globin-like_sf"/>
</dbReference>
<dbReference type="GO" id="GO:0020037">
    <property type="term" value="F:heme binding"/>
    <property type="evidence" value="ECO:0007669"/>
    <property type="project" value="InterPro"/>
</dbReference>
<gene>
    <name evidence="6" type="ORF">EGYM00392_LOCUS15350</name>
</gene>
<evidence type="ECO:0000256" key="2">
    <source>
        <dbReference type="ARBA" id="ARBA00022617"/>
    </source>
</evidence>
<keyword evidence="4" id="KW-0408">Iron</keyword>
<accession>A0A7S1I8J3</accession>
<dbReference type="Pfam" id="PF01152">
    <property type="entry name" value="Bac_globin"/>
    <property type="match status" value="1"/>
</dbReference>
<keyword evidence="3" id="KW-0479">Metal-binding</keyword>
<sequence>MNQFYGLQDHTTATSAPPHSLLKAMALGAVAGALVVHGLGSASPSQLFATAVRPNPLMRSAPHAIPTFGPLVRSPYTAAYPIPSVQSLRSTDDDSLFEPGHHAHKPLMPDSEEEKAREETLLARIGGEPALEAAVDRFYERLTENPKTEHWFHGIDMLTLKAHQRDFMRLAFTGIPPGVDVAGLLTTKHERLAAMGLDGNDFDNVATELVGTLQDLSVPENLINEVVATVGPLRVVFEDMAKAQAKTA</sequence>
<dbReference type="AlphaFoldDB" id="A0A7S1I8J3"/>
<dbReference type="GO" id="GO:0019825">
    <property type="term" value="F:oxygen binding"/>
    <property type="evidence" value="ECO:0007669"/>
    <property type="project" value="InterPro"/>
</dbReference>
<dbReference type="InterPro" id="IPR012292">
    <property type="entry name" value="Globin/Proto"/>
</dbReference>
<keyword evidence="1" id="KW-0813">Transport</keyword>
<dbReference type="GO" id="GO:0046872">
    <property type="term" value="F:metal ion binding"/>
    <property type="evidence" value="ECO:0007669"/>
    <property type="project" value="UniProtKB-KW"/>
</dbReference>
<organism evidence="6">
    <name type="scientific">Eutreptiella gymnastica</name>
    <dbReference type="NCBI Taxonomy" id="73025"/>
    <lineage>
        <taxon>Eukaryota</taxon>
        <taxon>Discoba</taxon>
        <taxon>Euglenozoa</taxon>
        <taxon>Euglenida</taxon>
        <taxon>Spirocuta</taxon>
        <taxon>Euglenophyceae</taxon>
        <taxon>Eutreptiales</taxon>
        <taxon>Eutreptiaceae</taxon>
        <taxon>Eutreptiella</taxon>
    </lineage>
</organism>
<evidence type="ECO:0000256" key="4">
    <source>
        <dbReference type="ARBA" id="ARBA00023004"/>
    </source>
</evidence>
<evidence type="ECO:0000313" key="6">
    <source>
        <dbReference type="EMBL" id="CAD9004265.1"/>
    </source>
</evidence>
<dbReference type="SUPFAM" id="SSF46458">
    <property type="entry name" value="Globin-like"/>
    <property type="match status" value="1"/>
</dbReference>
<evidence type="ECO:0000256" key="1">
    <source>
        <dbReference type="ARBA" id="ARBA00022448"/>
    </source>
</evidence>
<dbReference type="EMBL" id="HBGA01042167">
    <property type="protein sequence ID" value="CAD9004265.1"/>
    <property type="molecule type" value="Transcribed_RNA"/>
</dbReference>
<dbReference type="Gene3D" id="1.10.490.10">
    <property type="entry name" value="Globins"/>
    <property type="match status" value="1"/>
</dbReference>